<dbReference type="AlphaFoldDB" id="A0A286UQQ7"/>
<organism evidence="1 2">
    <name type="scientific">Pyrrhoderma noxium</name>
    <dbReference type="NCBI Taxonomy" id="2282107"/>
    <lineage>
        <taxon>Eukaryota</taxon>
        <taxon>Fungi</taxon>
        <taxon>Dikarya</taxon>
        <taxon>Basidiomycota</taxon>
        <taxon>Agaricomycotina</taxon>
        <taxon>Agaricomycetes</taxon>
        <taxon>Hymenochaetales</taxon>
        <taxon>Hymenochaetaceae</taxon>
        <taxon>Pyrrhoderma</taxon>
    </lineage>
</organism>
<dbReference type="EMBL" id="NBII01000002">
    <property type="protein sequence ID" value="PAV21869.1"/>
    <property type="molecule type" value="Genomic_DNA"/>
</dbReference>
<name>A0A286UQQ7_9AGAM</name>
<accession>A0A286UQQ7</accession>
<dbReference type="InParanoid" id="A0A286UQQ7"/>
<evidence type="ECO:0000313" key="2">
    <source>
        <dbReference type="Proteomes" id="UP000217199"/>
    </source>
</evidence>
<sequence length="155" mass="17924">MWLQLNNIGFRKNINSTEDLLGSQSVVMISIKKQEGLNLIIADLSGTINYDVIIPEQENRSECYRNSVYVISHKEINARTTGKTVIGWHPASIFSNLNLPVIKYVTLKTIRPFRNVNLDIHKCVMLFLQAIICFHFQKAKWHRKESSANSEETWF</sequence>
<keyword evidence="2" id="KW-1185">Reference proteome</keyword>
<reference evidence="1 2" key="1">
    <citation type="journal article" date="2017" name="Mol. Ecol.">
        <title>Comparative and population genomic landscape of Phellinus noxius: A hypervariable fungus causing root rot in trees.</title>
        <authorList>
            <person name="Chung C.L."/>
            <person name="Lee T.J."/>
            <person name="Akiba M."/>
            <person name="Lee H.H."/>
            <person name="Kuo T.H."/>
            <person name="Liu D."/>
            <person name="Ke H.M."/>
            <person name="Yokoi T."/>
            <person name="Roa M.B."/>
            <person name="Lu M.J."/>
            <person name="Chang Y.Y."/>
            <person name="Ann P.J."/>
            <person name="Tsai J.N."/>
            <person name="Chen C.Y."/>
            <person name="Tzean S.S."/>
            <person name="Ota Y."/>
            <person name="Hattori T."/>
            <person name="Sahashi N."/>
            <person name="Liou R.F."/>
            <person name="Kikuchi T."/>
            <person name="Tsai I.J."/>
        </authorList>
    </citation>
    <scope>NUCLEOTIDE SEQUENCE [LARGE SCALE GENOMIC DNA]</scope>
    <source>
        <strain evidence="1 2">FFPRI411160</strain>
    </source>
</reference>
<gene>
    <name evidence="1" type="ORF">PNOK_0182600</name>
</gene>
<comment type="caution">
    <text evidence="1">The sequence shown here is derived from an EMBL/GenBank/DDBJ whole genome shotgun (WGS) entry which is preliminary data.</text>
</comment>
<protein>
    <submittedName>
        <fullName evidence="1">Uncharacterized protein</fullName>
    </submittedName>
</protein>
<evidence type="ECO:0000313" key="1">
    <source>
        <dbReference type="EMBL" id="PAV21869.1"/>
    </source>
</evidence>
<proteinExistence type="predicted"/>
<dbReference type="Proteomes" id="UP000217199">
    <property type="component" value="Unassembled WGS sequence"/>
</dbReference>